<keyword evidence="4" id="KW-1185">Reference proteome</keyword>
<evidence type="ECO:0000313" key="3">
    <source>
        <dbReference type="EMBL" id="REE97495.1"/>
    </source>
</evidence>
<dbReference type="AlphaFoldDB" id="A0A3D9SWW4"/>
<dbReference type="OrthoDB" id="4539419at2"/>
<evidence type="ECO:0000313" key="4">
    <source>
        <dbReference type="Proteomes" id="UP000256661"/>
    </source>
</evidence>
<name>A0A3D9SWW4_9ACTN</name>
<evidence type="ECO:0000256" key="1">
    <source>
        <dbReference type="SAM" id="MobiDB-lite"/>
    </source>
</evidence>
<comment type="caution">
    <text evidence="3">The sequence shown here is derived from an EMBL/GenBank/DDBJ whole genome shotgun (WGS) entry which is preliminary data.</text>
</comment>
<organism evidence="3 4">
    <name type="scientific">Thermomonospora umbrina</name>
    <dbReference type="NCBI Taxonomy" id="111806"/>
    <lineage>
        <taxon>Bacteria</taxon>
        <taxon>Bacillati</taxon>
        <taxon>Actinomycetota</taxon>
        <taxon>Actinomycetes</taxon>
        <taxon>Streptosporangiales</taxon>
        <taxon>Thermomonosporaceae</taxon>
        <taxon>Thermomonospora</taxon>
    </lineage>
</organism>
<dbReference type="Proteomes" id="UP000256661">
    <property type="component" value="Unassembled WGS sequence"/>
</dbReference>
<feature type="region of interest" description="Disordered" evidence="1">
    <location>
        <begin position="30"/>
        <end position="52"/>
    </location>
</feature>
<dbReference type="RefSeq" id="WP_116022983.1">
    <property type="nucleotide sequence ID" value="NZ_QTTT01000001.1"/>
</dbReference>
<reference evidence="3 4" key="1">
    <citation type="submission" date="2018-08" db="EMBL/GenBank/DDBJ databases">
        <title>Sequencing the genomes of 1000 actinobacteria strains.</title>
        <authorList>
            <person name="Klenk H.-P."/>
        </authorList>
    </citation>
    <scope>NUCLEOTIDE SEQUENCE [LARGE SCALE GENOMIC DNA]</scope>
    <source>
        <strain evidence="3 4">DSM 43927</strain>
    </source>
</reference>
<gene>
    <name evidence="3" type="ORF">DFJ69_2968</name>
</gene>
<keyword evidence="2" id="KW-0732">Signal</keyword>
<feature type="chain" id="PRO_5017645727" evidence="2">
    <location>
        <begin position="20"/>
        <end position="265"/>
    </location>
</feature>
<feature type="signal peptide" evidence="2">
    <location>
        <begin position="1"/>
        <end position="19"/>
    </location>
</feature>
<evidence type="ECO:0000256" key="2">
    <source>
        <dbReference type="SAM" id="SignalP"/>
    </source>
</evidence>
<accession>A0A3D9SWW4</accession>
<protein>
    <submittedName>
        <fullName evidence="3">Uncharacterized protein</fullName>
    </submittedName>
</protein>
<sequence>MSRIARTVVVVGVMASAFAAAPAPALTSAGAGAGAGGVPPDPAPGGLQRPYEPDVDVTRNIDTLDVTATKGAGRSVTLVFDRRSRAATGDVPAGARRFVFLFDRSIRFRPDAFPTCDRTVIEARGTDACPPGSRIGGGRAEFPGGRAQDVLAFNTRIGERPGVLVVIPGAGTLLEQTLERVADPYRGDYRWALDEILPVTSVPPQNRVGTTRFQLSFGATRVHHGRTVGFAETTARPGATLRFGLWSEFVSGQVIVPTDRSRLTG</sequence>
<dbReference type="EMBL" id="QTTT01000001">
    <property type="protein sequence ID" value="REE97495.1"/>
    <property type="molecule type" value="Genomic_DNA"/>
</dbReference>
<proteinExistence type="predicted"/>